<dbReference type="Pfam" id="PF13578">
    <property type="entry name" value="Methyltransf_24"/>
    <property type="match status" value="1"/>
</dbReference>
<proteinExistence type="inferred from homology"/>
<dbReference type="Proteomes" id="UP000696280">
    <property type="component" value="Unassembled WGS sequence"/>
</dbReference>
<dbReference type="GO" id="GO:0032259">
    <property type="term" value="P:methylation"/>
    <property type="evidence" value="ECO:0007669"/>
    <property type="project" value="UniProtKB-KW"/>
</dbReference>
<sequence>MPSFDESKAYKAKDKGTYYDDGREEELVKFVQERPGMQGSPFTILNAIDEFARTQKYLMNIGEDKGKIVTEVIQNTKPEVMVELGGYCGYSTILFANAMRAAGGKKFYCLEKNPKFAKNIKTLVELAGLHDIVEVLVGSSDESINSLSGTQKESHKVDMVFIDHHKPLYTTDLKLCESLGFIGKGTVILADNVIYPGNPEYLKYVRSSVEEKRAAFSTAEEGSQRGNPNLKYRSELRKSYEPSGEPDGVEITICEGEAPES</sequence>
<evidence type="ECO:0000256" key="2">
    <source>
        <dbReference type="ARBA" id="ARBA00022603"/>
    </source>
</evidence>
<evidence type="ECO:0000256" key="6">
    <source>
        <dbReference type="ARBA" id="ARBA00023453"/>
    </source>
</evidence>
<dbReference type="PANTHER" id="PTHR43836:SF2">
    <property type="entry name" value="CATECHOL O-METHYLTRANSFERASE 1-RELATED"/>
    <property type="match status" value="1"/>
</dbReference>
<keyword evidence="9" id="KW-1185">Reference proteome</keyword>
<gene>
    <name evidence="8" type="ORF">HYFRA_00003452</name>
</gene>
<dbReference type="EC" id="2.1.1.6" evidence="1"/>
<dbReference type="InterPro" id="IPR029063">
    <property type="entry name" value="SAM-dependent_MTases_sf"/>
</dbReference>
<evidence type="ECO:0000313" key="8">
    <source>
        <dbReference type="EMBL" id="CAG8953249.1"/>
    </source>
</evidence>
<evidence type="ECO:0000256" key="5">
    <source>
        <dbReference type="ARBA" id="ARBA00022939"/>
    </source>
</evidence>
<evidence type="ECO:0000256" key="3">
    <source>
        <dbReference type="ARBA" id="ARBA00022679"/>
    </source>
</evidence>
<keyword evidence="3" id="KW-0808">Transferase</keyword>
<protein>
    <recommendedName>
        <fullName evidence="1">catechol O-methyltransferase</fullName>
        <ecNumber evidence="1">2.1.1.6</ecNumber>
    </recommendedName>
</protein>
<name>A0A9N9KST9_9HELO</name>
<dbReference type="GO" id="GO:0006584">
    <property type="term" value="P:catecholamine metabolic process"/>
    <property type="evidence" value="ECO:0007669"/>
    <property type="project" value="UniProtKB-KW"/>
</dbReference>
<dbReference type="AlphaFoldDB" id="A0A9N9KST9"/>
<evidence type="ECO:0000256" key="1">
    <source>
        <dbReference type="ARBA" id="ARBA00012880"/>
    </source>
</evidence>
<dbReference type="PROSITE" id="PS51682">
    <property type="entry name" value="SAM_OMT_I"/>
    <property type="match status" value="1"/>
</dbReference>
<comment type="similarity">
    <text evidence="6">Belongs to the class I-like SAM-binding methyltransferase superfamily. Cation-dependent O-methyltransferase family.</text>
</comment>
<evidence type="ECO:0000313" key="9">
    <source>
        <dbReference type="Proteomes" id="UP000696280"/>
    </source>
</evidence>
<dbReference type="PANTHER" id="PTHR43836">
    <property type="entry name" value="CATECHOL O-METHYLTRANSFERASE 1-RELATED"/>
    <property type="match status" value="1"/>
</dbReference>
<evidence type="ECO:0000256" key="4">
    <source>
        <dbReference type="ARBA" id="ARBA00022691"/>
    </source>
</evidence>
<reference evidence="8" key="1">
    <citation type="submission" date="2021-07" db="EMBL/GenBank/DDBJ databases">
        <authorList>
            <person name="Durling M."/>
        </authorList>
    </citation>
    <scope>NUCLEOTIDE SEQUENCE</scope>
</reference>
<accession>A0A9N9KST9</accession>
<dbReference type="SUPFAM" id="SSF53335">
    <property type="entry name" value="S-adenosyl-L-methionine-dependent methyltransferases"/>
    <property type="match status" value="1"/>
</dbReference>
<feature type="region of interest" description="Disordered" evidence="7">
    <location>
        <begin position="238"/>
        <end position="261"/>
    </location>
</feature>
<dbReference type="InterPro" id="IPR002935">
    <property type="entry name" value="SAM_O-MeTrfase"/>
</dbReference>
<dbReference type="FunFam" id="3.40.50.150:FF:000054">
    <property type="entry name" value="Catechol O-methyltransferase"/>
    <property type="match status" value="1"/>
</dbReference>
<keyword evidence="2" id="KW-0489">Methyltransferase</keyword>
<evidence type="ECO:0000256" key="7">
    <source>
        <dbReference type="SAM" id="MobiDB-lite"/>
    </source>
</evidence>
<dbReference type="Gene3D" id="3.40.50.150">
    <property type="entry name" value="Vaccinia Virus protein VP39"/>
    <property type="match status" value="1"/>
</dbReference>
<comment type="caution">
    <text evidence="8">The sequence shown here is derived from an EMBL/GenBank/DDBJ whole genome shotgun (WGS) entry which is preliminary data.</text>
</comment>
<dbReference type="GO" id="GO:0008171">
    <property type="term" value="F:O-methyltransferase activity"/>
    <property type="evidence" value="ECO:0007669"/>
    <property type="project" value="InterPro"/>
</dbReference>
<keyword evidence="5" id="KW-0128">Catecholamine metabolism</keyword>
<dbReference type="EMBL" id="CAJVRL010000049">
    <property type="protein sequence ID" value="CAG8953249.1"/>
    <property type="molecule type" value="Genomic_DNA"/>
</dbReference>
<dbReference type="OrthoDB" id="186626at2759"/>
<keyword evidence="4" id="KW-0949">S-adenosyl-L-methionine</keyword>
<organism evidence="8 9">
    <name type="scientific">Hymenoscyphus fraxineus</name>
    <dbReference type="NCBI Taxonomy" id="746836"/>
    <lineage>
        <taxon>Eukaryota</taxon>
        <taxon>Fungi</taxon>
        <taxon>Dikarya</taxon>
        <taxon>Ascomycota</taxon>
        <taxon>Pezizomycotina</taxon>
        <taxon>Leotiomycetes</taxon>
        <taxon>Helotiales</taxon>
        <taxon>Helotiaceae</taxon>
        <taxon>Hymenoscyphus</taxon>
    </lineage>
</organism>